<feature type="domain" description="HNH nuclease" evidence="2">
    <location>
        <begin position="14"/>
        <end position="62"/>
    </location>
</feature>
<dbReference type="EMBL" id="BART01036163">
    <property type="protein sequence ID" value="GAH08158.1"/>
    <property type="molecule type" value="Genomic_DNA"/>
</dbReference>
<feature type="compositionally biased region" description="Polar residues" evidence="1">
    <location>
        <begin position="59"/>
        <end position="74"/>
    </location>
</feature>
<protein>
    <recommendedName>
        <fullName evidence="2">HNH nuclease domain-containing protein</fullName>
    </recommendedName>
</protein>
<evidence type="ECO:0000313" key="3">
    <source>
        <dbReference type="EMBL" id="GAH08158.1"/>
    </source>
</evidence>
<gene>
    <name evidence="3" type="ORF">S01H4_61104</name>
</gene>
<accession>X1EHN2</accession>
<dbReference type="SUPFAM" id="SSF54060">
    <property type="entry name" value="His-Me finger endonucleases"/>
    <property type="match status" value="1"/>
</dbReference>
<sequence>MSLFSGLTLTLNEKRKLINIHRLVAKAFIPNPGNKELVDHIDRNKQNNNSNNLRWATPKENSNNRDNSIKPSSK</sequence>
<proteinExistence type="predicted"/>
<name>X1EHN2_9ZZZZ</name>
<reference evidence="3" key="1">
    <citation type="journal article" date="2014" name="Front. Microbiol.">
        <title>High frequency of phylogenetically diverse reductive dehalogenase-homologous genes in deep subseafloor sedimentary metagenomes.</title>
        <authorList>
            <person name="Kawai M."/>
            <person name="Futagami T."/>
            <person name="Toyoda A."/>
            <person name="Takaki Y."/>
            <person name="Nishi S."/>
            <person name="Hori S."/>
            <person name="Arai W."/>
            <person name="Tsubouchi T."/>
            <person name="Morono Y."/>
            <person name="Uchiyama I."/>
            <person name="Ito T."/>
            <person name="Fujiyama A."/>
            <person name="Inagaki F."/>
            <person name="Takami H."/>
        </authorList>
    </citation>
    <scope>NUCLEOTIDE SEQUENCE</scope>
    <source>
        <strain evidence="3">Expedition CK06-06</strain>
    </source>
</reference>
<evidence type="ECO:0000256" key="1">
    <source>
        <dbReference type="SAM" id="MobiDB-lite"/>
    </source>
</evidence>
<feature type="region of interest" description="Disordered" evidence="1">
    <location>
        <begin position="42"/>
        <end position="74"/>
    </location>
</feature>
<dbReference type="AlphaFoldDB" id="X1EHN2"/>
<dbReference type="InterPro" id="IPR003615">
    <property type="entry name" value="HNH_nuc"/>
</dbReference>
<dbReference type="SMART" id="SM00507">
    <property type="entry name" value="HNHc"/>
    <property type="match status" value="1"/>
</dbReference>
<evidence type="ECO:0000259" key="2">
    <source>
        <dbReference type="SMART" id="SM00507"/>
    </source>
</evidence>
<comment type="caution">
    <text evidence="3">The sequence shown here is derived from an EMBL/GenBank/DDBJ whole genome shotgun (WGS) entry which is preliminary data.</text>
</comment>
<organism evidence="3">
    <name type="scientific">marine sediment metagenome</name>
    <dbReference type="NCBI Taxonomy" id="412755"/>
    <lineage>
        <taxon>unclassified sequences</taxon>
        <taxon>metagenomes</taxon>
        <taxon>ecological metagenomes</taxon>
    </lineage>
</organism>
<dbReference type="InterPro" id="IPR044925">
    <property type="entry name" value="His-Me_finger_sf"/>
</dbReference>
<dbReference type="Pfam" id="PF13392">
    <property type="entry name" value="HNH_3"/>
    <property type="match status" value="1"/>
</dbReference>
<dbReference type="Gene3D" id="3.90.75.20">
    <property type="match status" value="1"/>
</dbReference>